<dbReference type="AlphaFoldDB" id="X0T6Y8"/>
<comment type="caution">
    <text evidence="1">The sequence shown here is derived from an EMBL/GenBank/DDBJ whole genome shotgun (WGS) entry which is preliminary data.</text>
</comment>
<reference evidence="1" key="1">
    <citation type="journal article" date="2014" name="Front. Microbiol.">
        <title>High frequency of phylogenetically diverse reductive dehalogenase-homologous genes in deep subseafloor sedimentary metagenomes.</title>
        <authorList>
            <person name="Kawai M."/>
            <person name="Futagami T."/>
            <person name="Toyoda A."/>
            <person name="Takaki Y."/>
            <person name="Nishi S."/>
            <person name="Hori S."/>
            <person name="Arai W."/>
            <person name="Tsubouchi T."/>
            <person name="Morono Y."/>
            <person name="Uchiyama I."/>
            <person name="Ito T."/>
            <person name="Fujiyama A."/>
            <person name="Inagaki F."/>
            <person name="Takami H."/>
        </authorList>
    </citation>
    <scope>NUCLEOTIDE SEQUENCE</scope>
    <source>
        <strain evidence="1">Expedition CK06-06</strain>
    </source>
</reference>
<name>X0T6Y8_9ZZZZ</name>
<feature type="non-terminal residue" evidence="1">
    <location>
        <position position="1"/>
    </location>
</feature>
<sequence>VFCRGWVHMVYDNDEAGRRGVHGWAEDGGKKHWGAVQKLKHVGLRYQVHRYSGKDPGEVWNRLGAGGIREAFA</sequence>
<evidence type="ECO:0000313" key="1">
    <source>
        <dbReference type="EMBL" id="GAF89268.1"/>
    </source>
</evidence>
<gene>
    <name evidence="1" type="ORF">S01H1_31286</name>
</gene>
<dbReference type="EMBL" id="BARS01019293">
    <property type="protein sequence ID" value="GAF89268.1"/>
    <property type="molecule type" value="Genomic_DNA"/>
</dbReference>
<accession>X0T6Y8</accession>
<evidence type="ECO:0008006" key="2">
    <source>
        <dbReference type="Google" id="ProtNLM"/>
    </source>
</evidence>
<proteinExistence type="predicted"/>
<organism evidence="1">
    <name type="scientific">marine sediment metagenome</name>
    <dbReference type="NCBI Taxonomy" id="412755"/>
    <lineage>
        <taxon>unclassified sequences</taxon>
        <taxon>metagenomes</taxon>
        <taxon>ecological metagenomes</taxon>
    </lineage>
</organism>
<protein>
    <recommendedName>
        <fullName evidence="2">Toprim domain-containing protein</fullName>
    </recommendedName>
</protein>